<keyword evidence="6" id="KW-0539">Nucleus</keyword>
<dbReference type="Pfam" id="PF14615">
    <property type="entry name" value="Rsa3"/>
    <property type="match status" value="1"/>
</dbReference>
<evidence type="ECO:0000256" key="5">
    <source>
        <dbReference type="ARBA" id="ARBA00022517"/>
    </source>
</evidence>
<feature type="compositionally biased region" description="Basic residues" evidence="8">
    <location>
        <begin position="9"/>
        <end position="18"/>
    </location>
</feature>
<evidence type="ECO:0000256" key="8">
    <source>
        <dbReference type="SAM" id="MobiDB-lite"/>
    </source>
</evidence>
<evidence type="ECO:0000256" key="6">
    <source>
        <dbReference type="ARBA" id="ARBA00023242"/>
    </source>
</evidence>
<evidence type="ECO:0000313" key="11">
    <source>
        <dbReference type="Proteomes" id="UP000824998"/>
    </source>
</evidence>
<name>A0A9P8C180_9HELO</name>
<keyword evidence="11" id="KW-1185">Reference proteome</keyword>
<comment type="caution">
    <text evidence="10">The sequence shown here is derived from an EMBL/GenBank/DDBJ whole genome shotgun (WGS) entry which is preliminary data.</text>
</comment>
<organism evidence="10 11">
    <name type="scientific">Amylocarpus encephaloides</name>
    <dbReference type="NCBI Taxonomy" id="45428"/>
    <lineage>
        <taxon>Eukaryota</taxon>
        <taxon>Fungi</taxon>
        <taxon>Dikarya</taxon>
        <taxon>Ascomycota</taxon>
        <taxon>Pezizomycotina</taxon>
        <taxon>Leotiomycetes</taxon>
        <taxon>Helotiales</taxon>
        <taxon>Helotiales incertae sedis</taxon>
        <taxon>Amylocarpus</taxon>
    </lineage>
</organism>
<dbReference type="EMBL" id="MU251707">
    <property type="protein sequence ID" value="KAG9230039.1"/>
    <property type="molecule type" value="Genomic_DNA"/>
</dbReference>
<dbReference type="InterPro" id="IPR028217">
    <property type="entry name" value="Rsa3_C"/>
</dbReference>
<feature type="compositionally biased region" description="Polar residues" evidence="8">
    <location>
        <begin position="53"/>
        <end position="62"/>
    </location>
</feature>
<evidence type="ECO:0000259" key="9">
    <source>
        <dbReference type="Pfam" id="PF14615"/>
    </source>
</evidence>
<feature type="domain" description="Ribosome-assembly protein 3 C-terminal" evidence="9">
    <location>
        <begin position="59"/>
        <end position="104"/>
    </location>
</feature>
<dbReference type="InterPro" id="IPR051898">
    <property type="entry name" value="Ribosome_Assembly_3"/>
</dbReference>
<evidence type="ECO:0000256" key="1">
    <source>
        <dbReference type="ARBA" id="ARBA00003035"/>
    </source>
</evidence>
<sequence>MEAKGDLKAKRHKKRKSRTQVASDSESEYEVEPKPTTAAATTSEPPKPSSKPQATPSAFTSFYMQQATKEFAEDLDGVRGAGDFKAEALSILVQALQQGTTLFSEEEQRRILSAGAGQA</sequence>
<evidence type="ECO:0000256" key="7">
    <source>
        <dbReference type="ARBA" id="ARBA00023274"/>
    </source>
</evidence>
<dbReference type="OrthoDB" id="69550at2759"/>
<evidence type="ECO:0000313" key="10">
    <source>
        <dbReference type="EMBL" id="KAG9230039.1"/>
    </source>
</evidence>
<keyword evidence="7" id="KW-0687">Ribonucleoprotein</keyword>
<reference evidence="10" key="1">
    <citation type="journal article" date="2021" name="IMA Fungus">
        <title>Genomic characterization of three marine fungi, including Emericellopsis atlantica sp. nov. with signatures of a generalist lifestyle and marine biomass degradation.</title>
        <authorList>
            <person name="Hagestad O.C."/>
            <person name="Hou L."/>
            <person name="Andersen J.H."/>
            <person name="Hansen E.H."/>
            <person name="Altermark B."/>
            <person name="Li C."/>
            <person name="Kuhnert E."/>
            <person name="Cox R.J."/>
            <person name="Crous P.W."/>
            <person name="Spatafora J.W."/>
            <person name="Lail K."/>
            <person name="Amirebrahimi M."/>
            <person name="Lipzen A."/>
            <person name="Pangilinan J."/>
            <person name="Andreopoulos W."/>
            <person name="Hayes R.D."/>
            <person name="Ng V."/>
            <person name="Grigoriev I.V."/>
            <person name="Jackson S.A."/>
            <person name="Sutton T.D.S."/>
            <person name="Dobson A.D.W."/>
            <person name="Rama T."/>
        </authorList>
    </citation>
    <scope>NUCLEOTIDE SEQUENCE</scope>
    <source>
        <strain evidence="10">TRa018bII</strain>
    </source>
</reference>
<accession>A0A9P8C180</accession>
<evidence type="ECO:0000256" key="3">
    <source>
        <dbReference type="ARBA" id="ARBA00006256"/>
    </source>
</evidence>
<dbReference type="PANTHER" id="PTHR28127:SF1">
    <property type="entry name" value="RIBOSOME ASSEMBLY PROTEIN 3"/>
    <property type="match status" value="1"/>
</dbReference>
<comment type="similarity">
    <text evidence="3">Belongs to the RSA3 family.</text>
</comment>
<dbReference type="AlphaFoldDB" id="A0A9P8C180"/>
<feature type="compositionally biased region" description="Low complexity" evidence="8">
    <location>
        <begin position="34"/>
        <end position="44"/>
    </location>
</feature>
<keyword evidence="5" id="KW-0690">Ribosome biogenesis</keyword>
<comment type="subcellular location">
    <subcellularLocation>
        <location evidence="2">Nucleus</location>
        <location evidence="2">Nucleolus</location>
    </subcellularLocation>
</comment>
<comment type="function">
    <text evidence="1">Required for efficient biogenesis of the 60S ribosomal subunit.</text>
</comment>
<gene>
    <name evidence="10" type="ORF">BJ875DRAFT_409690</name>
</gene>
<feature type="region of interest" description="Disordered" evidence="8">
    <location>
        <begin position="1"/>
        <end position="62"/>
    </location>
</feature>
<dbReference type="PANTHER" id="PTHR28127">
    <property type="entry name" value="RIBOSOME ASSEMBLY PROTEIN 3"/>
    <property type="match status" value="1"/>
</dbReference>
<protein>
    <recommendedName>
        <fullName evidence="4">Ribosome assembly protein 3</fullName>
    </recommendedName>
</protein>
<evidence type="ECO:0000256" key="4">
    <source>
        <dbReference type="ARBA" id="ARBA00015339"/>
    </source>
</evidence>
<dbReference type="GO" id="GO:0000027">
    <property type="term" value="P:ribosomal large subunit assembly"/>
    <property type="evidence" value="ECO:0007669"/>
    <property type="project" value="TreeGrafter"/>
</dbReference>
<proteinExistence type="inferred from homology"/>
<dbReference type="GO" id="GO:0005730">
    <property type="term" value="C:nucleolus"/>
    <property type="evidence" value="ECO:0007669"/>
    <property type="project" value="UniProtKB-SubCell"/>
</dbReference>
<dbReference type="Proteomes" id="UP000824998">
    <property type="component" value="Unassembled WGS sequence"/>
</dbReference>
<dbReference type="GO" id="GO:0030687">
    <property type="term" value="C:preribosome, large subunit precursor"/>
    <property type="evidence" value="ECO:0007669"/>
    <property type="project" value="TreeGrafter"/>
</dbReference>
<evidence type="ECO:0000256" key="2">
    <source>
        <dbReference type="ARBA" id="ARBA00004604"/>
    </source>
</evidence>